<dbReference type="Proteomes" id="UP000545286">
    <property type="component" value="Unassembled WGS sequence"/>
</dbReference>
<gene>
    <name evidence="4" type="ORF">FHX72_001824</name>
</gene>
<dbReference type="AlphaFoldDB" id="A0A7W4UPN6"/>
<dbReference type="EMBL" id="JACHWJ010000002">
    <property type="protein sequence ID" value="MBB2957687.1"/>
    <property type="molecule type" value="Genomic_DNA"/>
</dbReference>
<dbReference type="SUPFAM" id="SSF53474">
    <property type="entry name" value="alpha/beta-Hydrolases"/>
    <property type="match status" value="1"/>
</dbReference>
<dbReference type="GO" id="GO:0097176">
    <property type="term" value="P:epoxide metabolic process"/>
    <property type="evidence" value="ECO:0007669"/>
    <property type="project" value="TreeGrafter"/>
</dbReference>
<keyword evidence="5" id="KW-1185">Reference proteome</keyword>
<keyword evidence="2" id="KW-0378">Hydrolase</keyword>
<proteinExistence type="inferred from homology"/>
<dbReference type="InterPro" id="IPR029058">
    <property type="entry name" value="AB_hydrolase_fold"/>
</dbReference>
<dbReference type="InterPro" id="IPR000073">
    <property type="entry name" value="AB_hydrolase_1"/>
</dbReference>
<dbReference type="Pfam" id="PF00561">
    <property type="entry name" value="Abhydrolase_1"/>
    <property type="match status" value="1"/>
</dbReference>
<dbReference type="Gene3D" id="3.40.50.1820">
    <property type="entry name" value="alpha/beta hydrolase"/>
    <property type="match status" value="1"/>
</dbReference>
<protein>
    <submittedName>
        <fullName evidence="4">Pimeloyl-ACP methyl ester carboxylesterase</fullName>
    </submittedName>
</protein>
<accession>A0A7W4UPN6</accession>
<comment type="similarity">
    <text evidence="1">Belongs to the peptidase S33 family.</text>
</comment>
<name>A0A7W4UPN6_9MICO</name>
<reference evidence="4 5" key="1">
    <citation type="submission" date="2020-08" db="EMBL/GenBank/DDBJ databases">
        <title>Sequencing the genomes of 1000 actinobacteria strains.</title>
        <authorList>
            <person name="Klenk H.-P."/>
        </authorList>
    </citation>
    <scope>NUCLEOTIDE SEQUENCE [LARGE SCALE GENOMIC DNA]</scope>
    <source>
        <strain evidence="4 5">DSM 20419</strain>
    </source>
</reference>
<evidence type="ECO:0000256" key="1">
    <source>
        <dbReference type="ARBA" id="ARBA00010088"/>
    </source>
</evidence>
<dbReference type="PANTHER" id="PTHR21661:SF35">
    <property type="entry name" value="EPOXIDE HYDROLASE"/>
    <property type="match status" value="1"/>
</dbReference>
<dbReference type="PANTHER" id="PTHR21661">
    <property type="entry name" value="EPOXIDE HYDROLASE 1-RELATED"/>
    <property type="match status" value="1"/>
</dbReference>
<evidence type="ECO:0000259" key="3">
    <source>
        <dbReference type="Pfam" id="PF00561"/>
    </source>
</evidence>
<comment type="caution">
    <text evidence="4">The sequence shown here is derived from an EMBL/GenBank/DDBJ whole genome shotgun (WGS) entry which is preliminary data.</text>
</comment>
<dbReference type="GO" id="GO:0004301">
    <property type="term" value="F:epoxide hydrolase activity"/>
    <property type="evidence" value="ECO:0007669"/>
    <property type="project" value="TreeGrafter"/>
</dbReference>
<evidence type="ECO:0000256" key="2">
    <source>
        <dbReference type="ARBA" id="ARBA00022801"/>
    </source>
</evidence>
<feature type="domain" description="AB hydrolase-1" evidence="3">
    <location>
        <begin position="4"/>
        <end position="69"/>
    </location>
</feature>
<sequence length="239" mass="25349">MAILPGFGTAPAPKDGMAIAAIAGVLADAMMLLGHSRFIVHGQDWGSVVARQIAVSFPDRVVGVHVSAGLQGFMADGPACGDSWRRLGAFADKGRGYLHFQSHRPDFLAVGLGDSPAGLLAWQLDKYQLWQASLGPDFGLGEDFILANATFYWAAGSIGSSMRIYSENRDVPAAPPSAVPTAVSVFGTGDFACREVSMRENNLIAWYEHADGGHVAALDATDSFISDLSDFVNRMETVA</sequence>
<evidence type="ECO:0000313" key="5">
    <source>
        <dbReference type="Proteomes" id="UP000545286"/>
    </source>
</evidence>
<organism evidence="4 5">
    <name type="scientific">Pseudoclavibacter helvolus</name>
    <dbReference type="NCBI Taxonomy" id="255205"/>
    <lineage>
        <taxon>Bacteria</taxon>
        <taxon>Bacillati</taxon>
        <taxon>Actinomycetota</taxon>
        <taxon>Actinomycetes</taxon>
        <taxon>Micrococcales</taxon>
        <taxon>Microbacteriaceae</taxon>
        <taxon>Pseudoclavibacter</taxon>
    </lineage>
</organism>
<evidence type="ECO:0000313" key="4">
    <source>
        <dbReference type="EMBL" id="MBB2957687.1"/>
    </source>
</evidence>